<protein>
    <submittedName>
        <fullName evidence="1">Urease operon accessory protein</fullName>
    </submittedName>
</protein>
<reference evidence="1" key="1">
    <citation type="submission" date="2021-07" db="EMBL/GenBank/DDBJ databases">
        <title>Shinella sp. nov., a novel member of the genus Shinella from water.</title>
        <authorList>
            <person name="Deng Y."/>
        </authorList>
    </citation>
    <scope>NUCLEOTIDE SEQUENCE</scope>
    <source>
        <strain evidence="1">CPCC 100929</strain>
    </source>
</reference>
<dbReference type="Gene3D" id="3.90.1480.20">
    <property type="entry name" value="Glycosyl transferase family 29"/>
    <property type="match status" value="1"/>
</dbReference>
<dbReference type="InterPro" id="IPR038578">
    <property type="entry name" value="GT29-like_sf"/>
</dbReference>
<evidence type="ECO:0000313" key="2">
    <source>
        <dbReference type="Proteomes" id="UP000996601"/>
    </source>
</evidence>
<accession>A0ABT1RHA0</accession>
<organism evidence="1 2">
    <name type="scientific">Shinella lacus</name>
    <dbReference type="NCBI Taxonomy" id="2654216"/>
    <lineage>
        <taxon>Bacteria</taxon>
        <taxon>Pseudomonadati</taxon>
        <taxon>Pseudomonadota</taxon>
        <taxon>Alphaproteobacteria</taxon>
        <taxon>Hyphomicrobiales</taxon>
        <taxon>Rhizobiaceae</taxon>
        <taxon>Shinella</taxon>
    </lineage>
</organism>
<proteinExistence type="predicted"/>
<gene>
    <name evidence="1" type="ORF">GB927_030865</name>
</gene>
<dbReference type="EMBL" id="WHSB02000020">
    <property type="protein sequence ID" value="MCQ4634474.1"/>
    <property type="molecule type" value="Genomic_DNA"/>
</dbReference>
<evidence type="ECO:0000313" key="1">
    <source>
        <dbReference type="EMBL" id="MCQ4634474.1"/>
    </source>
</evidence>
<name>A0ABT1RHA0_9HYPH</name>
<dbReference type="RefSeq" id="WP_256121072.1">
    <property type="nucleotide sequence ID" value="NZ_WHSB02000020.1"/>
</dbReference>
<sequence>MSRSIAIVGNGSIPEGVAGAIDAADLVIRFNDCRSAGLGGQRTDVVAVCNTGRPALGMLGGGRWKTSEPVRQAGEFWCVRASETFAAMRAPLAMSHPDLDDFCDDYTIGFETFARATGRRLSIVPAATHQALDAALSAFDPPPYVVPSSGLIVIAHVLDAIAGEGDRVMIAGFGHEGWEWHPFAAERRWTDAQIAAGRLARLDHQNTTPASRGT</sequence>
<comment type="caution">
    <text evidence="1">The sequence shown here is derived from an EMBL/GenBank/DDBJ whole genome shotgun (WGS) entry which is preliminary data.</text>
</comment>
<keyword evidence="2" id="KW-1185">Reference proteome</keyword>
<dbReference type="Proteomes" id="UP000996601">
    <property type="component" value="Unassembled WGS sequence"/>
</dbReference>